<protein>
    <submittedName>
        <fullName evidence="1">Uncharacterized protein</fullName>
    </submittedName>
</protein>
<evidence type="ECO:0000313" key="1">
    <source>
        <dbReference type="EMBL" id="KAG9475526.1"/>
    </source>
</evidence>
<evidence type="ECO:0000313" key="2">
    <source>
        <dbReference type="Proteomes" id="UP000770717"/>
    </source>
</evidence>
<dbReference type="EMBL" id="WNTK01000012">
    <property type="protein sequence ID" value="KAG9475526.1"/>
    <property type="molecule type" value="Genomic_DNA"/>
</dbReference>
<sequence length="99" mass="11223">MVKLVIFPISDARVVVISCVVIHFAIHEREGNTVFGGDIHIGLPTFFISSCALVAPYMWERPERRSTPIFFVTRARCGARKWIYQCQATLNQLVTQLAN</sequence>
<proteinExistence type="predicted"/>
<comment type="caution">
    <text evidence="1">The sequence shown here is derived from an EMBL/GenBank/DDBJ whole genome shotgun (WGS) entry which is preliminary data.</text>
</comment>
<dbReference type="AlphaFoldDB" id="A0A8J6EVH9"/>
<accession>A0A8J6EVH9</accession>
<reference evidence="1" key="1">
    <citation type="thesis" date="2020" institute="ProQuest LLC" country="789 East Eisenhower Parkway, Ann Arbor, MI, USA">
        <title>Comparative Genomics and Chromosome Evolution.</title>
        <authorList>
            <person name="Mudd A.B."/>
        </authorList>
    </citation>
    <scope>NUCLEOTIDE SEQUENCE</scope>
    <source>
        <strain evidence="1">HN-11 Male</strain>
        <tissue evidence="1">Kidney and liver</tissue>
    </source>
</reference>
<dbReference type="Proteomes" id="UP000770717">
    <property type="component" value="Unassembled WGS sequence"/>
</dbReference>
<organism evidence="1 2">
    <name type="scientific">Eleutherodactylus coqui</name>
    <name type="common">Puerto Rican coqui</name>
    <dbReference type="NCBI Taxonomy" id="57060"/>
    <lineage>
        <taxon>Eukaryota</taxon>
        <taxon>Metazoa</taxon>
        <taxon>Chordata</taxon>
        <taxon>Craniata</taxon>
        <taxon>Vertebrata</taxon>
        <taxon>Euteleostomi</taxon>
        <taxon>Amphibia</taxon>
        <taxon>Batrachia</taxon>
        <taxon>Anura</taxon>
        <taxon>Neobatrachia</taxon>
        <taxon>Hyloidea</taxon>
        <taxon>Eleutherodactylidae</taxon>
        <taxon>Eleutherodactylinae</taxon>
        <taxon>Eleutherodactylus</taxon>
        <taxon>Eleutherodactylus</taxon>
    </lineage>
</organism>
<name>A0A8J6EVH9_ELECQ</name>
<gene>
    <name evidence="1" type="ORF">GDO78_003758</name>
</gene>
<keyword evidence="2" id="KW-1185">Reference proteome</keyword>